<evidence type="ECO:0000256" key="1">
    <source>
        <dbReference type="ARBA" id="ARBA00022801"/>
    </source>
</evidence>
<proteinExistence type="predicted"/>
<dbReference type="PANTHER" id="PTHR14226:SF25">
    <property type="entry name" value="PHOSPHOESTERASE"/>
    <property type="match status" value="1"/>
</dbReference>
<dbReference type="InterPro" id="IPR037483">
    <property type="entry name" value="YjjU-like"/>
</dbReference>
<dbReference type="SUPFAM" id="SSF52151">
    <property type="entry name" value="FabD/lysophospholipase-like"/>
    <property type="match status" value="1"/>
</dbReference>
<gene>
    <name evidence="7" type="ORF">GJE22_08575</name>
</gene>
<evidence type="ECO:0000256" key="2">
    <source>
        <dbReference type="ARBA" id="ARBA00022963"/>
    </source>
</evidence>
<evidence type="ECO:0000256" key="4">
    <source>
        <dbReference type="PROSITE-ProRule" id="PRU01161"/>
    </source>
</evidence>
<dbReference type="EMBL" id="VTFZ01000011">
    <property type="protein sequence ID" value="MRX80638.1"/>
    <property type="molecule type" value="Genomic_DNA"/>
</dbReference>
<dbReference type="GO" id="GO:0016042">
    <property type="term" value="P:lipid catabolic process"/>
    <property type="evidence" value="ECO:0007669"/>
    <property type="project" value="UniProtKB-UniRule"/>
</dbReference>
<dbReference type="PANTHER" id="PTHR14226">
    <property type="entry name" value="NEUROPATHY TARGET ESTERASE/SWISS CHEESE D.MELANOGASTER"/>
    <property type="match status" value="1"/>
</dbReference>
<reference evidence="8" key="1">
    <citation type="submission" date="2019-08" db="EMBL/GenBank/DDBJ databases">
        <title>Arthrobacter sp. nov., isolated from plateau pika and Tibetan wild ass.</title>
        <authorList>
            <person name="Ge Y."/>
        </authorList>
    </citation>
    <scope>NUCLEOTIDE SEQUENCE [LARGE SCALE GENOMIC DNA]</scope>
    <source>
        <strain evidence="8">HF-1365</strain>
    </source>
</reference>
<comment type="caution">
    <text evidence="7">The sequence shown here is derived from an EMBL/GenBank/DDBJ whole genome shotgun (WGS) entry which is preliminary data.</text>
</comment>
<dbReference type="RefSeq" id="WP_144688783.1">
    <property type="nucleotide sequence ID" value="NZ_VLLQ01000011.1"/>
</dbReference>
<evidence type="ECO:0000259" key="6">
    <source>
        <dbReference type="PROSITE" id="PS51635"/>
    </source>
</evidence>
<feature type="short sequence motif" description="DGA/G" evidence="4">
    <location>
        <begin position="211"/>
        <end position="213"/>
    </location>
</feature>
<dbReference type="PROSITE" id="PS51635">
    <property type="entry name" value="PNPLA"/>
    <property type="match status" value="1"/>
</dbReference>
<feature type="compositionally biased region" description="Basic and acidic residues" evidence="5">
    <location>
        <begin position="1"/>
        <end position="19"/>
    </location>
</feature>
<dbReference type="Pfam" id="PF01734">
    <property type="entry name" value="Patatin"/>
    <property type="match status" value="1"/>
</dbReference>
<dbReference type="CDD" id="cd07208">
    <property type="entry name" value="Pat_hypo_Ecoli_yjju_like"/>
    <property type="match status" value="1"/>
</dbReference>
<evidence type="ECO:0000313" key="8">
    <source>
        <dbReference type="Proteomes" id="UP000470010"/>
    </source>
</evidence>
<dbReference type="Pfam" id="PF19890">
    <property type="entry name" value="DUF6363"/>
    <property type="match status" value="1"/>
</dbReference>
<dbReference type="InterPro" id="IPR002641">
    <property type="entry name" value="PNPLA_dom"/>
</dbReference>
<dbReference type="InterPro" id="IPR016035">
    <property type="entry name" value="Acyl_Trfase/lysoPLipase"/>
</dbReference>
<feature type="domain" description="PNPLA" evidence="6">
    <location>
        <begin position="58"/>
        <end position="224"/>
    </location>
</feature>
<feature type="region of interest" description="Disordered" evidence="5">
    <location>
        <begin position="1"/>
        <end position="28"/>
    </location>
</feature>
<dbReference type="InterPro" id="IPR050301">
    <property type="entry name" value="NTE"/>
</dbReference>
<evidence type="ECO:0000313" key="7">
    <source>
        <dbReference type="EMBL" id="MRX80638.1"/>
    </source>
</evidence>
<organism evidence="7 8">
    <name type="scientific">Enorma shizhengliae</name>
    <dbReference type="NCBI Taxonomy" id="2606615"/>
    <lineage>
        <taxon>Bacteria</taxon>
        <taxon>Bacillati</taxon>
        <taxon>Actinomycetota</taxon>
        <taxon>Coriobacteriia</taxon>
        <taxon>Coriobacteriales</taxon>
        <taxon>Coriobacteriaceae</taxon>
        <taxon>Enorma</taxon>
    </lineage>
</organism>
<dbReference type="Gene3D" id="3.40.1090.10">
    <property type="entry name" value="Cytosolic phospholipase A2 catalytic domain"/>
    <property type="match status" value="2"/>
</dbReference>
<keyword evidence="3 4" id="KW-0443">Lipid metabolism</keyword>
<protein>
    <submittedName>
        <fullName evidence="7">Patatin family protein</fullName>
    </submittedName>
</protein>
<accession>A0A7K0G9X1</accession>
<keyword evidence="8" id="KW-1185">Reference proteome</keyword>
<feature type="active site" description="Proton acceptor" evidence="4">
    <location>
        <position position="211"/>
    </location>
</feature>
<evidence type="ECO:0000256" key="3">
    <source>
        <dbReference type="ARBA" id="ARBA00023098"/>
    </source>
</evidence>
<keyword evidence="1 4" id="KW-0378">Hydrolase</keyword>
<sequence>MQQDIHGADVYEAESHDSLRQGGGAASAEPGAICGEPAAASAKPGTSSAKPGAGACALILEGGSFRGQFTAGVIDVMLEQGVDLPACYGVSAGALNGLNYKSRQIGRVNRINLAFCDDQRYVGSRALAANGSLIGYDFLLFDVQDRIDPFDNEAYRANPMKLFATVTNIMFGTAEYPEVQDASLDIDVVRASTSLPLVTQPVELNGSLYLDGGVADSVPIEHVLEEEGYDRAIVVLTQHRGYRKSPYELMPAARARYAAYPYLLDALSTRHERYNEQREHIWAYEREGRALVVAPPHPVTVGHVERDASKLLELYIAGRQEATRMLRQIKEFAER</sequence>
<dbReference type="Proteomes" id="UP000470010">
    <property type="component" value="Unassembled WGS sequence"/>
</dbReference>
<feature type="active site" description="Nucleophile" evidence="4">
    <location>
        <position position="91"/>
    </location>
</feature>
<feature type="short sequence motif" description="GXSXG" evidence="4">
    <location>
        <begin position="89"/>
        <end position="93"/>
    </location>
</feature>
<dbReference type="GO" id="GO:0016787">
    <property type="term" value="F:hydrolase activity"/>
    <property type="evidence" value="ECO:0007669"/>
    <property type="project" value="UniProtKB-UniRule"/>
</dbReference>
<dbReference type="InterPro" id="IPR045943">
    <property type="entry name" value="DUF6363"/>
</dbReference>
<evidence type="ECO:0000256" key="5">
    <source>
        <dbReference type="SAM" id="MobiDB-lite"/>
    </source>
</evidence>
<name>A0A7K0G9X1_9ACTN</name>
<keyword evidence="2 4" id="KW-0442">Lipid degradation</keyword>
<dbReference type="AlphaFoldDB" id="A0A7K0G9X1"/>
<comment type="caution">
    <text evidence="4">Lacks conserved residue(s) required for the propagation of feature annotation.</text>
</comment>